<dbReference type="InterPro" id="IPR046950">
    <property type="entry name" value="DNA-dir_Rpol_C_phage-type"/>
</dbReference>
<dbReference type="PANTHER" id="PTHR10102:SF0">
    <property type="entry name" value="DNA-DIRECTED RNA POLYMERASE, MITOCHONDRIAL"/>
    <property type="match status" value="1"/>
</dbReference>
<dbReference type="Gene3D" id="1.10.287.280">
    <property type="match status" value="1"/>
</dbReference>
<evidence type="ECO:0000256" key="7">
    <source>
        <dbReference type="ARBA" id="ARBA00022695"/>
    </source>
</evidence>
<dbReference type="Pfam" id="PF00940">
    <property type="entry name" value="RNA_pol"/>
    <property type="match status" value="1"/>
</dbReference>
<dbReference type="AlphaFoldDB" id="A6N8I9"/>
<keyword evidence="6 11" id="KW-0808">Transferase</keyword>
<evidence type="ECO:0000256" key="2">
    <source>
        <dbReference type="ARBA" id="ARBA00004173"/>
    </source>
</evidence>
<dbReference type="InterPro" id="IPR043502">
    <property type="entry name" value="DNA/RNA_pol_sf"/>
</dbReference>
<organism evidence="13">
    <name type="scientific">Gibberella intermedia</name>
    <name type="common">Bulb rot disease fungus</name>
    <name type="synonym">Fusarium proliferatum</name>
    <dbReference type="NCBI Taxonomy" id="948311"/>
    <lineage>
        <taxon>Eukaryota</taxon>
        <taxon>Fungi</taxon>
        <taxon>Dikarya</taxon>
        <taxon>Ascomycota</taxon>
        <taxon>Pezizomycotina</taxon>
        <taxon>Sordariomycetes</taxon>
        <taxon>Hypocreomycetidae</taxon>
        <taxon>Hypocreales</taxon>
        <taxon>Nectriaceae</taxon>
        <taxon>Fusarium</taxon>
        <taxon>Fusarium fujikuroi species complex</taxon>
    </lineage>
</organism>
<dbReference type="GO" id="GO:0006390">
    <property type="term" value="P:mitochondrial transcription"/>
    <property type="evidence" value="ECO:0007669"/>
    <property type="project" value="TreeGrafter"/>
</dbReference>
<comment type="catalytic activity">
    <reaction evidence="10 11">
        <text>RNA(n) + a ribonucleoside 5'-triphosphate = RNA(n+1) + diphosphate</text>
        <dbReference type="Rhea" id="RHEA:21248"/>
        <dbReference type="Rhea" id="RHEA-COMP:14527"/>
        <dbReference type="Rhea" id="RHEA-COMP:17342"/>
        <dbReference type="ChEBI" id="CHEBI:33019"/>
        <dbReference type="ChEBI" id="CHEBI:61557"/>
        <dbReference type="ChEBI" id="CHEBI:140395"/>
        <dbReference type="EC" id="2.7.7.6"/>
    </reaction>
</comment>
<dbReference type="GO" id="GO:0034245">
    <property type="term" value="C:mitochondrial DNA-directed RNA polymerase complex"/>
    <property type="evidence" value="ECO:0007669"/>
    <property type="project" value="TreeGrafter"/>
</dbReference>
<comment type="subcellular location">
    <subcellularLocation>
        <location evidence="2">Mitochondrion</location>
    </subcellularLocation>
</comment>
<keyword evidence="13" id="KW-0614">Plasmid</keyword>
<dbReference type="InterPro" id="IPR002092">
    <property type="entry name" value="DNA-dir_Rpol_phage-type"/>
</dbReference>
<feature type="domain" description="DNA-directed RNA polymerase C-terminal" evidence="12">
    <location>
        <begin position="620"/>
        <end position="1011"/>
    </location>
</feature>
<evidence type="ECO:0000256" key="9">
    <source>
        <dbReference type="ARBA" id="ARBA00023163"/>
    </source>
</evidence>
<evidence type="ECO:0000313" key="13">
    <source>
        <dbReference type="EMBL" id="ABR20838.1"/>
    </source>
</evidence>
<evidence type="ECO:0000259" key="12">
    <source>
        <dbReference type="Pfam" id="PF00940"/>
    </source>
</evidence>
<evidence type="ECO:0000256" key="8">
    <source>
        <dbReference type="ARBA" id="ARBA00023128"/>
    </source>
</evidence>
<dbReference type="GO" id="GO:0003899">
    <property type="term" value="F:DNA-directed RNA polymerase activity"/>
    <property type="evidence" value="ECO:0007669"/>
    <property type="project" value="UniProtKB-EC"/>
</dbReference>
<evidence type="ECO:0000256" key="1">
    <source>
        <dbReference type="ARBA" id="ARBA00004026"/>
    </source>
</evidence>
<dbReference type="Gene3D" id="1.10.150.20">
    <property type="entry name" value="5' to 3' exonuclease, C-terminal subdomain"/>
    <property type="match status" value="1"/>
</dbReference>
<comment type="similarity">
    <text evidence="3 11">Belongs to the phage and mitochondrial RNA polymerase family.</text>
</comment>
<dbReference type="InterPro" id="IPR037159">
    <property type="entry name" value="RNA_POL_N_sf"/>
</dbReference>
<accession>A6N8I9</accession>
<keyword evidence="9 11" id="KW-0804">Transcription</keyword>
<name>A6N8I9_GIBIN</name>
<evidence type="ECO:0000256" key="11">
    <source>
        <dbReference type="RuleBase" id="RU003805"/>
    </source>
</evidence>
<dbReference type="EMBL" id="EF622512">
    <property type="protein sequence ID" value="ABR20838.1"/>
    <property type="molecule type" value="Genomic_DNA"/>
</dbReference>
<protein>
    <recommendedName>
        <fullName evidence="4 11">DNA-directed RNA polymerase</fullName>
        <ecNumber evidence="4 11">2.7.7.6</ecNumber>
    </recommendedName>
</protein>
<evidence type="ECO:0000256" key="10">
    <source>
        <dbReference type="ARBA" id="ARBA00048552"/>
    </source>
</evidence>
<evidence type="ECO:0000256" key="5">
    <source>
        <dbReference type="ARBA" id="ARBA00022478"/>
    </source>
</evidence>
<keyword evidence="5 11" id="KW-0240">DNA-directed RNA polymerase</keyword>
<evidence type="ECO:0000256" key="3">
    <source>
        <dbReference type="ARBA" id="ARBA00009493"/>
    </source>
</evidence>
<dbReference type="PROSITE" id="PS00900">
    <property type="entry name" value="RNA_POL_PHAGE_1"/>
    <property type="match status" value="1"/>
</dbReference>
<evidence type="ECO:0000256" key="4">
    <source>
        <dbReference type="ARBA" id="ARBA00012418"/>
    </source>
</evidence>
<dbReference type="Gene3D" id="1.10.1320.10">
    <property type="entry name" value="DNA-directed RNA polymerase, N-terminal domain"/>
    <property type="match status" value="1"/>
</dbReference>
<evidence type="ECO:0000256" key="6">
    <source>
        <dbReference type="ARBA" id="ARBA00022679"/>
    </source>
</evidence>
<dbReference type="GO" id="GO:0001018">
    <property type="term" value="F:mitochondrial promoter sequence-specific DNA binding"/>
    <property type="evidence" value="ECO:0007669"/>
    <property type="project" value="TreeGrafter"/>
</dbReference>
<dbReference type="PROSITE" id="PS00489">
    <property type="entry name" value="RNA_POL_PHAGE_2"/>
    <property type="match status" value="1"/>
</dbReference>
<keyword evidence="7 11" id="KW-0548">Nucleotidyltransferase</keyword>
<sequence length="1062" mass="124987">MKQLLIKKFSRYFSTKVNIDSLSEFDKQFYVRKSANLKNFVQKNMLNLMDKNFKKDLEDFLKEYLFESPIPFRVEFYMENDVDNQLVHINTFNSFLNDDNLKEIKVDNIDDIKSYINYIYDTLHDKMCYSESRFSHWITVAIFTSSEKNKAPTLDLDFNKIGTRRNGYLCKNKVRFYSTSTKTNDRSTLDTILFENVRSLLNNNPNNEDTQKQLETMLHNYFSDYFFNKDKIYIQGLDSAVLSSNIIQFCFDNSELSKIYLTKMKEKFNSQNLTIDEIDEFDTLSFRSYLFNLILNELKDDDFVNIILYTFFKIVTYDNLYTPGDHLDSNIYQNVEVSNAIKIGKTLTSLFIKHKYEKSDLNLKKDMSFTEFKNFIYTNKGYNYFDEPEFQMFFGSNIIHIMSQCDFITSKIIKENKQSISILTVTDKVRNLLDKNMNKPTSLPINLPMIVKPKEYTITKLGGYLLNDVEYSEPLFTSKIAYKKSSEVDPKGELYSIINNMMKTPFKINKELLDYLVLNNDKHKLIIDSNKEHEYSKIKNRTKIEERKFQQFMSEKMLEQYILKIANTFKDVPEIYFPIMLDNRGRLYPRPAYLNYQGSELAKSLLLFANPDIINRDDHSSIEYLLAYGGTCYGNGLEKKSYEARIEWVKENWDTILDFENSDLLEKADEKFLFLAFCFEIRRFNKFLASSDFEFKTYLPIQLDGTCNGFQHLALMSHELTLFDSLNLSKSSKADNPKDFYSHILTLLEGYLQEKYKNSRNEEERESFSRLLKLGLNRSNVKKIIMTKPYNSTDTTLSSYLKSSLILDKTETSKEDPSIKLNWYKVSKDSEVSVNHKDIRLMVETINEMLFVRYPRIKALNEYLNKIAILHNKLNIPIVWYLPTGLIVNQQYMKQHKKRVKPTWSSTKYLTLTITDKVKIDKQKQVRALMPNLVHSLDATTLCVLYNLFSKSSYKTKNKNINFYSVHDCYGVTAPNVESLIKHLQSTYINIYTDKNYIESFHKDIINNIYKVYGEDNCVYNEDLGIIFVNKVKYSIPKLPKVTDAVIKKIITLLNKATYMIK</sequence>
<reference evidence="13" key="1">
    <citation type="journal article" date="2008" name="Plasmid">
        <title>Characterization of a new mitochondrial plasmid from Fusarium proliferatum.</title>
        <authorList>
            <person name="Laday M."/>
            <person name="Stubnya V."/>
            <person name="Hamari Z."/>
            <person name="Hornok L."/>
        </authorList>
    </citation>
    <scope>NUCLEOTIDE SEQUENCE</scope>
    <source>
        <strain evidence="13">ITEM-2336</strain>
        <plasmid evidence="13">pFP1</plasmid>
    </source>
</reference>
<geneLocation type="plasmid" evidence="13">
    <name>pFP1</name>
</geneLocation>
<proteinExistence type="inferred from homology"/>
<dbReference type="PANTHER" id="PTHR10102">
    <property type="entry name" value="DNA-DIRECTED RNA POLYMERASE, MITOCHONDRIAL"/>
    <property type="match status" value="1"/>
</dbReference>
<dbReference type="EC" id="2.7.7.6" evidence="4 11"/>
<geneLocation type="mitochondrion" evidence="13"/>
<dbReference type="SUPFAM" id="SSF56672">
    <property type="entry name" value="DNA/RNA polymerases"/>
    <property type="match status" value="1"/>
</dbReference>
<comment type="function">
    <text evidence="1 11">DNA-dependent RNA polymerase catalyzes the transcription of DNA into RNA using the four ribonucleoside triphosphates as substrates.</text>
</comment>
<keyword evidence="8 13" id="KW-0496">Mitochondrion</keyword>